<evidence type="ECO:0000313" key="1">
    <source>
        <dbReference type="EMBL" id="TNN62424.1"/>
    </source>
</evidence>
<evidence type="ECO:0000313" key="2">
    <source>
        <dbReference type="Proteomes" id="UP000314294"/>
    </source>
</evidence>
<organism evidence="1 2">
    <name type="scientific">Liparis tanakae</name>
    <name type="common">Tanaka's snailfish</name>
    <dbReference type="NCBI Taxonomy" id="230148"/>
    <lineage>
        <taxon>Eukaryota</taxon>
        <taxon>Metazoa</taxon>
        <taxon>Chordata</taxon>
        <taxon>Craniata</taxon>
        <taxon>Vertebrata</taxon>
        <taxon>Euteleostomi</taxon>
        <taxon>Actinopterygii</taxon>
        <taxon>Neopterygii</taxon>
        <taxon>Teleostei</taxon>
        <taxon>Neoteleostei</taxon>
        <taxon>Acanthomorphata</taxon>
        <taxon>Eupercaria</taxon>
        <taxon>Perciformes</taxon>
        <taxon>Cottioidei</taxon>
        <taxon>Cottales</taxon>
        <taxon>Liparidae</taxon>
        <taxon>Liparis</taxon>
    </lineage>
</organism>
<sequence>MNDVHWSLRTEDASRHLVQQLLEVWKLLASQQPDTGLSLLDSLNVACRFQPVDRVHRALIHELGDSSPTVAIATGQV</sequence>
<keyword evidence="2" id="KW-1185">Reference proteome</keyword>
<dbReference type="OrthoDB" id="5979509at2759"/>
<accession>A0A4Z2HC01</accession>
<dbReference type="AlphaFoldDB" id="A0A4Z2HC01"/>
<gene>
    <name evidence="1" type="ORF">EYF80_027332</name>
</gene>
<dbReference type="EMBL" id="SRLO01000293">
    <property type="protein sequence ID" value="TNN62424.1"/>
    <property type="molecule type" value="Genomic_DNA"/>
</dbReference>
<name>A0A4Z2HC01_9TELE</name>
<proteinExistence type="predicted"/>
<protein>
    <submittedName>
        <fullName evidence="1">Uncharacterized protein</fullName>
    </submittedName>
</protein>
<dbReference type="Proteomes" id="UP000314294">
    <property type="component" value="Unassembled WGS sequence"/>
</dbReference>
<reference evidence="1 2" key="1">
    <citation type="submission" date="2019-03" db="EMBL/GenBank/DDBJ databases">
        <title>First draft genome of Liparis tanakae, snailfish: a comprehensive survey of snailfish specific genes.</title>
        <authorList>
            <person name="Kim W."/>
            <person name="Song I."/>
            <person name="Jeong J.-H."/>
            <person name="Kim D."/>
            <person name="Kim S."/>
            <person name="Ryu S."/>
            <person name="Song J.Y."/>
            <person name="Lee S.K."/>
        </authorList>
    </citation>
    <scope>NUCLEOTIDE SEQUENCE [LARGE SCALE GENOMIC DNA]</scope>
    <source>
        <tissue evidence="1">Muscle</tissue>
    </source>
</reference>
<comment type="caution">
    <text evidence="1">The sequence shown here is derived from an EMBL/GenBank/DDBJ whole genome shotgun (WGS) entry which is preliminary data.</text>
</comment>